<evidence type="ECO:0000313" key="3">
    <source>
        <dbReference type="Proteomes" id="UP000010798"/>
    </source>
</evidence>
<evidence type="ECO:0000259" key="1">
    <source>
        <dbReference type="Pfam" id="PF10547"/>
    </source>
</evidence>
<dbReference type="Pfam" id="PF10547">
    <property type="entry name" value="P22_AR_N"/>
    <property type="match status" value="1"/>
</dbReference>
<dbReference type="HOGENOM" id="CLU_3333047_0_0_0"/>
<dbReference type="KEGG" id="saci:Sinac_2202"/>
<dbReference type="InterPro" id="IPR018875">
    <property type="entry name" value="Antirepressor_Ant_N"/>
</dbReference>
<proteinExistence type="predicted"/>
<dbReference type="EMBL" id="CP003364">
    <property type="protein sequence ID" value="AGA26523.1"/>
    <property type="molecule type" value="Genomic_DNA"/>
</dbReference>
<name>L0DCF9_SINAD</name>
<sequence>MIVMQVGGQNRQVAMIDLESLPMWLVTIKPSKVAFERS</sequence>
<gene>
    <name evidence="2" type="ordered locus">Sinac_2202</name>
</gene>
<dbReference type="Proteomes" id="UP000010798">
    <property type="component" value="Chromosome"/>
</dbReference>
<protein>
    <recommendedName>
        <fullName evidence="1">Antirepressor protein ant N-terminal domain-containing protein</fullName>
    </recommendedName>
</protein>
<dbReference type="AlphaFoldDB" id="L0DCF9"/>
<organism evidence="2 3">
    <name type="scientific">Singulisphaera acidiphila (strain ATCC BAA-1392 / DSM 18658 / VKM B-2454 / MOB10)</name>
    <dbReference type="NCBI Taxonomy" id="886293"/>
    <lineage>
        <taxon>Bacteria</taxon>
        <taxon>Pseudomonadati</taxon>
        <taxon>Planctomycetota</taxon>
        <taxon>Planctomycetia</taxon>
        <taxon>Isosphaerales</taxon>
        <taxon>Isosphaeraceae</taxon>
        <taxon>Singulisphaera</taxon>
    </lineage>
</organism>
<keyword evidence="3" id="KW-1185">Reference proteome</keyword>
<evidence type="ECO:0000313" key="2">
    <source>
        <dbReference type="EMBL" id="AGA26523.1"/>
    </source>
</evidence>
<feature type="domain" description="Antirepressor protein ant N-terminal" evidence="1">
    <location>
        <begin position="2"/>
        <end position="35"/>
    </location>
</feature>
<accession>L0DCF9</accession>
<reference evidence="2 3" key="1">
    <citation type="submission" date="2012-02" db="EMBL/GenBank/DDBJ databases">
        <title>Complete sequence of chromosome of Singulisphaera acidiphila DSM 18658.</title>
        <authorList>
            <consortium name="US DOE Joint Genome Institute (JGI-PGF)"/>
            <person name="Lucas S."/>
            <person name="Copeland A."/>
            <person name="Lapidus A."/>
            <person name="Glavina del Rio T."/>
            <person name="Dalin E."/>
            <person name="Tice H."/>
            <person name="Bruce D."/>
            <person name="Goodwin L."/>
            <person name="Pitluck S."/>
            <person name="Peters L."/>
            <person name="Ovchinnikova G."/>
            <person name="Chertkov O."/>
            <person name="Kyrpides N."/>
            <person name="Mavromatis K."/>
            <person name="Ivanova N."/>
            <person name="Brettin T."/>
            <person name="Detter J.C."/>
            <person name="Han C."/>
            <person name="Larimer F."/>
            <person name="Land M."/>
            <person name="Hauser L."/>
            <person name="Markowitz V."/>
            <person name="Cheng J.-F."/>
            <person name="Hugenholtz P."/>
            <person name="Woyke T."/>
            <person name="Wu D."/>
            <person name="Tindall B."/>
            <person name="Pomrenke H."/>
            <person name="Brambilla E."/>
            <person name="Klenk H.-P."/>
            <person name="Eisen J.A."/>
        </authorList>
    </citation>
    <scope>NUCLEOTIDE SEQUENCE [LARGE SCALE GENOMIC DNA]</scope>
    <source>
        <strain evidence="3">ATCC BAA-1392 / DSM 18658 / VKM B-2454 / MOB10</strain>
    </source>
</reference>